<evidence type="ECO:0000259" key="2">
    <source>
        <dbReference type="Pfam" id="PF22181"/>
    </source>
</evidence>
<feature type="non-terminal residue" evidence="3">
    <location>
        <position position="1"/>
    </location>
</feature>
<dbReference type="EMBL" id="JAAZSR010000012">
    <property type="protein sequence ID" value="NKX49344.1"/>
    <property type="molecule type" value="Genomic_DNA"/>
</dbReference>
<dbReference type="InterPro" id="IPR054028">
    <property type="entry name" value="TarS/TarP_linker"/>
</dbReference>
<reference evidence="3 4" key="1">
    <citation type="submission" date="2020-04" db="EMBL/GenBank/DDBJ databases">
        <authorList>
            <person name="Liu S."/>
        </authorList>
    </citation>
    <scope>NUCLEOTIDE SEQUENCE [LARGE SCALE GENOMIC DNA]</scope>
    <source>
        <strain evidence="3 4">CGMCC 1.15091</strain>
    </source>
</reference>
<evidence type="ECO:0000313" key="3">
    <source>
        <dbReference type="EMBL" id="NKX49344.1"/>
    </source>
</evidence>
<proteinExistence type="predicted"/>
<sequence length="436" mass="46819">PQSLQNKLLTTTRMADIITSNTKPGQRRRRFFHRVIFRTLAPGLGKPFTTAPAAEQEEFLRRIQQEVLPNMGAEDLAATADTPRLRLAVARQGTAAQLAELNRQLADGPAYPSRNGELHFDLGPDLKGLVPADLRRVQDGWKLHHQLEELTGTAEGLAFTYRLESRLFDIPGLSLQPPVLELTSRGPSPVTANVAGTDLGGARWRFLCGADLLPQAPAVPVVWDARLVLDGGSRRLASGRAVYPRPEGAFEARAVILQSPGDAAPVYLEAYTTAGGNLSVRQGPQPRFTAVKIESAGDGLLELKLPKDAGAVRSTVLATPAGRAALEHTPQPDGRLTVGLPAAGTVQAAPAGAAEGAVPPFVLEIDCERAGCRLPLRLEDDVLLPLKRPAKTAPAAAAKPVPAKHPVHSSRPSGQRTGLDRLLHGLRRLRRHARRR</sequence>
<name>A0ABX1JJ68_9MICC</name>
<organism evidence="3 4">
    <name type="scientific">Arthrobacter deserti</name>
    <dbReference type="NCBI Taxonomy" id="1742687"/>
    <lineage>
        <taxon>Bacteria</taxon>
        <taxon>Bacillati</taxon>
        <taxon>Actinomycetota</taxon>
        <taxon>Actinomycetes</taxon>
        <taxon>Micrococcales</taxon>
        <taxon>Micrococcaceae</taxon>
        <taxon>Arthrobacter</taxon>
    </lineage>
</organism>
<feature type="domain" description="TarS/TarP linker" evidence="2">
    <location>
        <begin position="13"/>
        <end position="101"/>
    </location>
</feature>
<dbReference type="Proteomes" id="UP000523795">
    <property type="component" value="Unassembled WGS sequence"/>
</dbReference>
<keyword evidence="4" id="KW-1185">Reference proteome</keyword>
<comment type="caution">
    <text evidence="3">The sequence shown here is derived from an EMBL/GenBank/DDBJ whole genome shotgun (WGS) entry which is preliminary data.</text>
</comment>
<evidence type="ECO:0000256" key="1">
    <source>
        <dbReference type="SAM" id="MobiDB-lite"/>
    </source>
</evidence>
<gene>
    <name evidence="3" type="ORF">HER39_01855</name>
</gene>
<accession>A0ABX1JJ68</accession>
<protein>
    <recommendedName>
        <fullName evidence="2">TarS/TarP linker domain-containing protein</fullName>
    </recommendedName>
</protein>
<dbReference type="Pfam" id="PF22181">
    <property type="entry name" value="TarS_linker"/>
    <property type="match status" value="1"/>
</dbReference>
<evidence type="ECO:0000313" key="4">
    <source>
        <dbReference type="Proteomes" id="UP000523795"/>
    </source>
</evidence>
<feature type="compositionally biased region" description="Low complexity" evidence="1">
    <location>
        <begin position="392"/>
        <end position="401"/>
    </location>
</feature>
<feature type="compositionally biased region" description="Basic residues" evidence="1">
    <location>
        <begin position="424"/>
        <end position="436"/>
    </location>
</feature>
<feature type="region of interest" description="Disordered" evidence="1">
    <location>
        <begin position="392"/>
        <end position="436"/>
    </location>
</feature>